<dbReference type="PANTHER" id="PTHR44167:SF24">
    <property type="entry name" value="SERINE_THREONINE-PROTEIN KINASE CHK2"/>
    <property type="match status" value="1"/>
</dbReference>
<evidence type="ECO:0000256" key="4">
    <source>
        <dbReference type="RuleBase" id="RU000304"/>
    </source>
</evidence>
<dbReference type="InterPro" id="IPR000719">
    <property type="entry name" value="Prot_kinase_dom"/>
</dbReference>
<keyword evidence="2 3" id="KW-0067">ATP-binding</keyword>
<dbReference type="GO" id="GO:0005524">
    <property type="term" value="F:ATP binding"/>
    <property type="evidence" value="ECO:0007669"/>
    <property type="project" value="UniProtKB-UniRule"/>
</dbReference>
<dbReference type="PROSITE" id="PS00107">
    <property type="entry name" value="PROTEIN_KINASE_ATP"/>
    <property type="match status" value="1"/>
</dbReference>
<feature type="compositionally biased region" description="Low complexity" evidence="5">
    <location>
        <begin position="365"/>
        <end position="384"/>
    </location>
</feature>
<dbReference type="PROSITE" id="PS50011">
    <property type="entry name" value="PROTEIN_KINASE_DOM"/>
    <property type="match status" value="1"/>
</dbReference>
<feature type="domain" description="Protein kinase" evidence="6">
    <location>
        <begin position="20"/>
        <end position="288"/>
    </location>
</feature>
<evidence type="ECO:0000313" key="8">
    <source>
        <dbReference type="Proteomes" id="UP000636479"/>
    </source>
</evidence>
<organism evidence="7 8">
    <name type="scientific">Mycena indigotica</name>
    <dbReference type="NCBI Taxonomy" id="2126181"/>
    <lineage>
        <taxon>Eukaryota</taxon>
        <taxon>Fungi</taxon>
        <taxon>Dikarya</taxon>
        <taxon>Basidiomycota</taxon>
        <taxon>Agaricomycotina</taxon>
        <taxon>Agaricomycetes</taxon>
        <taxon>Agaricomycetidae</taxon>
        <taxon>Agaricales</taxon>
        <taxon>Marasmiineae</taxon>
        <taxon>Mycenaceae</taxon>
        <taxon>Mycena</taxon>
    </lineage>
</organism>
<reference evidence="7" key="1">
    <citation type="submission" date="2020-05" db="EMBL/GenBank/DDBJ databases">
        <title>Mycena genomes resolve the evolution of fungal bioluminescence.</title>
        <authorList>
            <person name="Tsai I.J."/>
        </authorList>
    </citation>
    <scope>NUCLEOTIDE SEQUENCE</scope>
    <source>
        <strain evidence="7">171206Taipei</strain>
    </source>
</reference>
<dbReference type="GO" id="GO:0004674">
    <property type="term" value="F:protein serine/threonine kinase activity"/>
    <property type="evidence" value="ECO:0007669"/>
    <property type="project" value="UniProtKB-KW"/>
</dbReference>
<evidence type="ECO:0000256" key="5">
    <source>
        <dbReference type="SAM" id="MobiDB-lite"/>
    </source>
</evidence>
<dbReference type="AlphaFoldDB" id="A0A8H6W6D7"/>
<keyword evidence="1 3" id="KW-0547">Nucleotide-binding</keyword>
<name>A0A8H6W6D7_9AGAR</name>
<feature type="region of interest" description="Disordered" evidence="5">
    <location>
        <begin position="348"/>
        <end position="405"/>
    </location>
</feature>
<dbReference type="OrthoDB" id="541276at2759"/>
<proteinExistence type="inferred from homology"/>
<dbReference type="RefSeq" id="XP_037218954.1">
    <property type="nucleotide sequence ID" value="XM_037363310.1"/>
</dbReference>
<dbReference type="InterPro" id="IPR011009">
    <property type="entry name" value="Kinase-like_dom_sf"/>
</dbReference>
<evidence type="ECO:0000313" key="7">
    <source>
        <dbReference type="EMBL" id="KAF7300954.1"/>
    </source>
</evidence>
<gene>
    <name evidence="7" type="ORF">MIND_00658400</name>
</gene>
<accession>A0A8H6W6D7</accession>
<dbReference type="InterPro" id="IPR008271">
    <property type="entry name" value="Ser/Thr_kinase_AS"/>
</dbReference>
<dbReference type="SMART" id="SM00220">
    <property type="entry name" value="S_TKc"/>
    <property type="match status" value="1"/>
</dbReference>
<evidence type="ECO:0000256" key="2">
    <source>
        <dbReference type="ARBA" id="ARBA00022840"/>
    </source>
</evidence>
<evidence type="ECO:0000256" key="3">
    <source>
        <dbReference type="PROSITE-ProRule" id="PRU10141"/>
    </source>
</evidence>
<dbReference type="GeneID" id="59345826"/>
<evidence type="ECO:0000256" key="1">
    <source>
        <dbReference type="ARBA" id="ARBA00022741"/>
    </source>
</evidence>
<protein>
    <submittedName>
        <fullName evidence="7">Protein kinase domain-containing protein</fullName>
    </submittedName>
</protein>
<evidence type="ECO:0000259" key="6">
    <source>
        <dbReference type="PROSITE" id="PS50011"/>
    </source>
</evidence>
<dbReference type="Pfam" id="PF00069">
    <property type="entry name" value="Pkinase"/>
    <property type="match status" value="1"/>
</dbReference>
<dbReference type="EMBL" id="JACAZF010000006">
    <property type="protein sequence ID" value="KAF7300954.1"/>
    <property type="molecule type" value="Genomic_DNA"/>
</dbReference>
<sequence length="405" mass="45109">MDRSQSLPDLTGELVDSGSLEMLSILGTGAYGQVYKALDTSSPPDQPRFYAVKCMRRHEHKSRADRIQRNELRLHKMASSGAKVIALHRVFASEELTFAVLDYIPGGDFFTALVDREIFRYKPLLIKQVFHEILDAVDFLHRNSIYHRDLKPENILCDESGLNIRLADFGLATQIDFSNEFGCGSRFYMSPESLDRTNPKGCYSARSSDLWALSVIFTNLISGRHPWSCAQMVDPNYAKFRGNNNHLFRVLKLTREANALLKRCFEEDPRRRPTIAQMRSSVDEIPRFSVNDELPSATTVDEQATPRATQTAVMESAPVMAFTAYNVSCSSSASSSFSFVTKRMSQVSEDIMTSTEPESSPPTTPSSSFSSEMPSPLSPSSSVSNAAIKAKLQPTPRAGCRVGEE</sequence>
<dbReference type="PROSITE" id="PS00108">
    <property type="entry name" value="PROTEIN_KINASE_ST"/>
    <property type="match status" value="1"/>
</dbReference>
<dbReference type="Proteomes" id="UP000636479">
    <property type="component" value="Unassembled WGS sequence"/>
</dbReference>
<keyword evidence="4" id="KW-0723">Serine/threonine-protein kinase</keyword>
<comment type="caution">
    <text evidence="7">The sequence shown here is derived from an EMBL/GenBank/DDBJ whole genome shotgun (WGS) entry which is preliminary data.</text>
</comment>
<comment type="similarity">
    <text evidence="4">Belongs to the protein kinase superfamily.</text>
</comment>
<dbReference type="InterPro" id="IPR017441">
    <property type="entry name" value="Protein_kinase_ATP_BS"/>
</dbReference>
<dbReference type="Gene3D" id="1.10.510.10">
    <property type="entry name" value="Transferase(Phosphotransferase) domain 1"/>
    <property type="match status" value="1"/>
</dbReference>
<dbReference type="SUPFAM" id="SSF56112">
    <property type="entry name" value="Protein kinase-like (PK-like)"/>
    <property type="match status" value="1"/>
</dbReference>
<keyword evidence="7" id="KW-0418">Kinase</keyword>
<feature type="binding site" evidence="3">
    <location>
        <position position="53"/>
    </location>
    <ligand>
        <name>ATP</name>
        <dbReference type="ChEBI" id="CHEBI:30616"/>
    </ligand>
</feature>
<keyword evidence="7" id="KW-0808">Transferase</keyword>
<keyword evidence="8" id="KW-1185">Reference proteome</keyword>
<dbReference type="PANTHER" id="PTHR44167">
    <property type="entry name" value="OVARIAN-SPECIFIC SERINE/THREONINE-PROTEIN KINASE LOK-RELATED"/>
    <property type="match status" value="1"/>
</dbReference>